<protein>
    <submittedName>
        <fullName evidence="2">Uncharacterized membrane protein</fullName>
    </submittedName>
</protein>
<reference evidence="2 3" key="1">
    <citation type="submission" date="2016-10" db="EMBL/GenBank/DDBJ databases">
        <authorList>
            <person name="de Groot N.N."/>
        </authorList>
    </citation>
    <scope>NUCLEOTIDE SEQUENCE [LARGE SCALE GENOMIC DNA]</scope>
    <source>
        <strain evidence="2 3">DSM 13760</strain>
    </source>
</reference>
<organism evidence="2 3">
    <name type="scientific">Isobaculum melis</name>
    <dbReference type="NCBI Taxonomy" id="142588"/>
    <lineage>
        <taxon>Bacteria</taxon>
        <taxon>Bacillati</taxon>
        <taxon>Bacillota</taxon>
        <taxon>Bacilli</taxon>
        <taxon>Lactobacillales</taxon>
        <taxon>Carnobacteriaceae</taxon>
        <taxon>Isobaculum</taxon>
    </lineage>
</organism>
<evidence type="ECO:0000313" key="3">
    <source>
        <dbReference type="Proteomes" id="UP000198948"/>
    </source>
</evidence>
<evidence type="ECO:0000256" key="1">
    <source>
        <dbReference type="SAM" id="Phobius"/>
    </source>
</evidence>
<dbReference type="Pfam" id="PF07907">
    <property type="entry name" value="YibE_F"/>
    <property type="match status" value="1"/>
</dbReference>
<dbReference type="STRING" id="142588.SAMN04488559_10218"/>
<feature type="transmembrane region" description="Helical" evidence="1">
    <location>
        <begin position="124"/>
        <end position="140"/>
    </location>
</feature>
<feature type="transmembrane region" description="Helical" evidence="1">
    <location>
        <begin position="340"/>
        <end position="362"/>
    </location>
</feature>
<keyword evidence="1" id="KW-0812">Transmembrane</keyword>
<keyword evidence="1" id="KW-1133">Transmembrane helix</keyword>
<dbReference type="PANTHER" id="PTHR41771">
    <property type="entry name" value="MEMBRANE PROTEIN-RELATED"/>
    <property type="match status" value="1"/>
</dbReference>
<feature type="transmembrane region" description="Helical" evidence="1">
    <location>
        <begin position="172"/>
        <end position="193"/>
    </location>
</feature>
<name>A0A1H9QDV2_9LACT</name>
<keyword evidence="3" id="KW-1185">Reference proteome</keyword>
<keyword evidence="1" id="KW-0472">Membrane</keyword>
<dbReference type="Proteomes" id="UP000198948">
    <property type="component" value="Unassembled WGS sequence"/>
</dbReference>
<accession>A0A1H9QDV2</accession>
<proteinExistence type="predicted"/>
<dbReference type="RefSeq" id="WP_245706209.1">
    <property type="nucleotide sequence ID" value="NZ_FOHA01000002.1"/>
</dbReference>
<dbReference type="PANTHER" id="PTHR41771:SF1">
    <property type="entry name" value="MEMBRANE PROTEIN"/>
    <property type="match status" value="1"/>
</dbReference>
<feature type="transmembrane region" description="Helical" evidence="1">
    <location>
        <begin position="147"/>
        <end position="166"/>
    </location>
</feature>
<dbReference type="AlphaFoldDB" id="A0A1H9QDV2"/>
<gene>
    <name evidence="2" type="ORF">SAMN04488559_10218</name>
</gene>
<evidence type="ECO:0000313" key="2">
    <source>
        <dbReference type="EMBL" id="SER58598.1"/>
    </source>
</evidence>
<feature type="transmembrane region" description="Helical" evidence="1">
    <location>
        <begin position="9"/>
        <end position="26"/>
    </location>
</feature>
<dbReference type="InterPro" id="IPR012507">
    <property type="entry name" value="YibE_F"/>
</dbReference>
<feature type="transmembrane region" description="Helical" evidence="1">
    <location>
        <begin position="295"/>
        <end position="320"/>
    </location>
</feature>
<dbReference type="EMBL" id="FOHA01000002">
    <property type="protein sequence ID" value="SER58598.1"/>
    <property type="molecule type" value="Genomic_DNA"/>
</dbReference>
<feature type="transmembrane region" description="Helical" evidence="1">
    <location>
        <begin position="245"/>
        <end position="274"/>
    </location>
</feature>
<feature type="transmembrane region" description="Helical" evidence="1">
    <location>
        <begin position="200"/>
        <end position="222"/>
    </location>
</feature>
<sequence>MKKIIQKNWLWFLFIIPCVVSILLVFNNDRYYQATIAQVTAVEESTPQEVIDLNQNKDQIISQKITARLTNGDQQGETVVLKNEYAVSKAYDQNYRIGNKLFVTVNQQSNGTSVASIKGVKRDTTLVCLGWLFLFVLVIIGKKKGLLSAISLGLNVVILSVALSQYTDSQGANLFLVMSLTVVFFTVTSLLLVSGCNGKAYAAILTTLAGTFIAVGIAYAVMKLTGERGLRFEEMQFLTRSPREVFLASILVGSLGAVMDIAITMSAAVYELYAKNPAIESKALLKSGMEIGKDVMGTMANVLFFAYVSGAIPMMILYLRNGAAIGYTTAMNLSLELARALAGSIGIVLTIPLGLWISILFIQKGSEKK</sequence>